<organism evidence="8 9">
    <name type="scientific">Datura stramonium</name>
    <name type="common">Jimsonweed</name>
    <name type="synonym">Common thornapple</name>
    <dbReference type="NCBI Taxonomy" id="4076"/>
    <lineage>
        <taxon>Eukaryota</taxon>
        <taxon>Viridiplantae</taxon>
        <taxon>Streptophyta</taxon>
        <taxon>Embryophyta</taxon>
        <taxon>Tracheophyta</taxon>
        <taxon>Spermatophyta</taxon>
        <taxon>Magnoliopsida</taxon>
        <taxon>eudicotyledons</taxon>
        <taxon>Gunneridae</taxon>
        <taxon>Pentapetalae</taxon>
        <taxon>asterids</taxon>
        <taxon>lamiids</taxon>
        <taxon>Solanales</taxon>
        <taxon>Solanaceae</taxon>
        <taxon>Solanoideae</taxon>
        <taxon>Datureae</taxon>
        <taxon>Datura</taxon>
    </lineage>
</organism>
<feature type="region of interest" description="Disordered" evidence="6">
    <location>
        <begin position="95"/>
        <end position="125"/>
    </location>
</feature>
<dbReference type="InterPro" id="IPR018872">
    <property type="entry name" value="Zn-cluster-dom"/>
</dbReference>
<proteinExistence type="predicted"/>
<comment type="subcellular location">
    <subcellularLocation>
        <location evidence="1">Nucleus</location>
    </subcellularLocation>
</comment>
<dbReference type="SMART" id="SM00774">
    <property type="entry name" value="WRKY"/>
    <property type="match status" value="1"/>
</dbReference>
<dbReference type="InterPro" id="IPR003657">
    <property type="entry name" value="WRKY_dom"/>
</dbReference>
<dbReference type="Pfam" id="PF03106">
    <property type="entry name" value="WRKY"/>
    <property type="match status" value="1"/>
</dbReference>
<dbReference type="Gene3D" id="2.20.25.80">
    <property type="entry name" value="WRKY domain"/>
    <property type="match status" value="1"/>
</dbReference>
<evidence type="ECO:0000259" key="7">
    <source>
        <dbReference type="PROSITE" id="PS50811"/>
    </source>
</evidence>
<evidence type="ECO:0000256" key="1">
    <source>
        <dbReference type="ARBA" id="ARBA00004123"/>
    </source>
</evidence>
<comment type="caution">
    <text evidence="8">The sequence shown here is derived from an EMBL/GenBank/DDBJ whole genome shotgun (WGS) entry which is preliminary data.</text>
</comment>
<keyword evidence="3" id="KW-0238">DNA-binding</keyword>
<protein>
    <submittedName>
        <fullName evidence="8">WRKY transcription factor</fullName>
    </submittedName>
</protein>
<keyword evidence="5" id="KW-0539">Nucleus</keyword>
<dbReference type="PANTHER" id="PTHR31282">
    <property type="entry name" value="WRKY TRANSCRIPTION FACTOR 21-RELATED"/>
    <property type="match status" value="1"/>
</dbReference>
<dbReference type="InterPro" id="IPR044810">
    <property type="entry name" value="WRKY_plant"/>
</dbReference>
<dbReference type="EMBL" id="JACEIK010002800">
    <property type="protein sequence ID" value="MCD9638926.1"/>
    <property type="molecule type" value="Genomic_DNA"/>
</dbReference>
<evidence type="ECO:0000256" key="3">
    <source>
        <dbReference type="ARBA" id="ARBA00023125"/>
    </source>
</evidence>
<keyword evidence="2" id="KW-0805">Transcription regulation</keyword>
<dbReference type="InterPro" id="IPR036576">
    <property type="entry name" value="WRKY_dom_sf"/>
</dbReference>
<keyword evidence="4" id="KW-0804">Transcription</keyword>
<reference evidence="8 9" key="1">
    <citation type="journal article" date="2021" name="BMC Genomics">
        <title>Datura genome reveals duplications of psychoactive alkaloid biosynthetic genes and high mutation rate following tissue culture.</title>
        <authorList>
            <person name="Rajewski A."/>
            <person name="Carter-House D."/>
            <person name="Stajich J."/>
            <person name="Litt A."/>
        </authorList>
    </citation>
    <scope>NUCLEOTIDE SEQUENCE [LARGE SCALE GENOMIC DNA]</scope>
    <source>
        <strain evidence="8">AR-01</strain>
    </source>
</reference>
<evidence type="ECO:0000313" key="9">
    <source>
        <dbReference type="Proteomes" id="UP000823775"/>
    </source>
</evidence>
<evidence type="ECO:0000256" key="5">
    <source>
        <dbReference type="ARBA" id="ARBA00023242"/>
    </source>
</evidence>
<sequence length="366" mass="40188">MAVELMTSGYRSDNFSSKMEETAVQEAAAAGLQSVEKLIRLLSQSHQHQHNQKPNFLDSSSSSLPNSSVSADYQAVADAAVSKFKKFISLLDKNRTGHARFRRGPITSPPPPPPPPKPQQNKLQLQLQKVDQQLPIKNQSPQIEETEKPQTTATKIYCPTPIQRLPPLPHNHLQLVKNGSIERKEASTTINFASASPANSFMSSLTGETESLQQSLSSGFQITNLSQVSSAGRPPLSTSSFKRKCSSMDDTALKCNSAGGSSGRCHCPKKRKSRVKRVVRVPAISMKMADIPPDDYSWRKYGQKPIKGSPHPRGYYKCSSVRGCPARKHVERALDDPAMLIVTYEGEHNHSHSITETPAAHVLESS</sequence>
<dbReference type="Proteomes" id="UP000823775">
    <property type="component" value="Unassembled WGS sequence"/>
</dbReference>
<evidence type="ECO:0000256" key="4">
    <source>
        <dbReference type="ARBA" id="ARBA00023163"/>
    </source>
</evidence>
<accession>A0ABS8UXY4</accession>
<evidence type="ECO:0000256" key="2">
    <source>
        <dbReference type="ARBA" id="ARBA00023015"/>
    </source>
</evidence>
<evidence type="ECO:0000256" key="6">
    <source>
        <dbReference type="SAM" id="MobiDB-lite"/>
    </source>
</evidence>
<keyword evidence="9" id="KW-1185">Reference proteome</keyword>
<feature type="region of interest" description="Disordered" evidence="6">
    <location>
        <begin position="44"/>
        <end position="68"/>
    </location>
</feature>
<evidence type="ECO:0000313" key="8">
    <source>
        <dbReference type="EMBL" id="MCD9638926.1"/>
    </source>
</evidence>
<dbReference type="SUPFAM" id="SSF118290">
    <property type="entry name" value="WRKY DNA-binding domain"/>
    <property type="match status" value="1"/>
</dbReference>
<dbReference type="Pfam" id="PF10533">
    <property type="entry name" value="Plant_zn_clust"/>
    <property type="match status" value="1"/>
</dbReference>
<feature type="domain" description="WRKY" evidence="7">
    <location>
        <begin position="287"/>
        <end position="353"/>
    </location>
</feature>
<dbReference type="PROSITE" id="PS50811">
    <property type="entry name" value="WRKY"/>
    <property type="match status" value="1"/>
</dbReference>
<name>A0ABS8UXY4_DATST</name>
<gene>
    <name evidence="8" type="primary">WRKY7_2</name>
    <name evidence="8" type="ORF">HAX54_023146</name>
</gene>
<feature type="compositionally biased region" description="Low complexity" evidence="6">
    <location>
        <begin position="59"/>
        <end position="68"/>
    </location>
</feature>
<feature type="compositionally biased region" description="Pro residues" evidence="6">
    <location>
        <begin position="107"/>
        <end position="118"/>
    </location>
</feature>